<reference evidence="6" key="1">
    <citation type="submission" date="2021-02" db="EMBL/GenBank/DDBJ databases">
        <authorList>
            <person name="Nowell W R."/>
        </authorList>
    </citation>
    <scope>NUCLEOTIDE SEQUENCE</scope>
</reference>
<evidence type="ECO:0000256" key="1">
    <source>
        <dbReference type="ARBA" id="ARBA00001947"/>
    </source>
</evidence>
<gene>
    <name evidence="7" type="ORF">GRG538_LOCUS29675</name>
    <name evidence="8" type="ORF">HFQ381_LOCUS2284</name>
    <name evidence="6" type="ORF">LUA448_LOCUS9279</name>
    <name evidence="9" type="ORF">QYT958_LOCUS2214</name>
</gene>
<feature type="domain" description="Peptidase M28" evidence="5">
    <location>
        <begin position="306"/>
        <end position="541"/>
    </location>
</feature>
<keyword evidence="3" id="KW-0812">Transmembrane</keyword>
<accession>A0A817TED1</accession>
<proteinExistence type="inferred from homology"/>
<dbReference type="Pfam" id="PF04389">
    <property type="entry name" value="Peptidase_M28"/>
    <property type="match status" value="1"/>
</dbReference>
<dbReference type="EMBL" id="CAJOBO010000073">
    <property type="protein sequence ID" value="CAF4120046.1"/>
    <property type="molecule type" value="Genomic_DNA"/>
</dbReference>
<dbReference type="InterPro" id="IPR046450">
    <property type="entry name" value="PA_dom_sf"/>
</dbReference>
<dbReference type="CDD" id="cd00538">
    <property type="entry name" value="PA"/>
    <property type="match status" value="1"/>
</dbReference>
<dbReference type="InterPro" id="IPR045175">
    <property type="entry name" value="M28_fam"/>
</dbReference>
<protein>
    <recommendedName>
        <fullName evidence="11">Aminopeptidase</fullName>
    </recommendedName>
</protein>
<dbReference type="Proteomes" id="UP000663833">
    <property type="component" value="Unassembled WGS sequence"/>
</dbReference>
<dbReference type="Proteomes" id="UP000663851">
    <property type="component" value="Unassembled WGS sequence"/>
</dbReference>
<comment type="cofactor">
    <cofactor evidence="1">
        <name>Zn(2+)</name>
        <dbReference type="ChEBI" id="CHEBI:29105"/>
    </cofactor>
</comment>
<evidence type="ECO:0000256" key="2">
    <source>
        <dbReference type="ARBA" id="ARBA00005634"/>
    </source>
</evidence>
<dbReference type="EMBL" id="CAJOBR010000141">
    <property type="protein sequence ID" value="CAF4471005.1"/>
    <property type="molecule type" value="Genomic_DNA"/>
</dbReference>
<dbReference type="GO" id="GO:0006508">
    <property type="term" value="P:proteolysis"/>
    <property type="evidence" value="ECO:0007669"/>
    <property type="project" value="InterPro"/>
</dbReference>
<evidence type="ECO:0000313" key="6">
    <source>
        <dbReference type="EMBL" id="CAF3313963.1"/>
    </source>
</evidence>
<evidence type="ECO:0000259" key="5">
    <source>
        <dbReference type="Pfam" id="PF04389"/>
    </source>
</evidence>
<dbReference type="GO" id="GO:0008235">
    <property type="term" value="F:metalloexopeptidase activity"/>
    <property type="evidence" value="ECO:0007669"/>
    <property type="project" value="InterPro"/>
</dbReference>
<name>A0A817TED1_9BILA</name>
<evidence type="ECO:0000313" key="7">
    <source>
        <dbReference type="EMBL" id="CAF3721462.1"/>
    </source>
</evidence>
<dbReference type="EMBL" id="CAJNYT010005209">
    <property type="protein sequence ID" value="CAF3721462.1"/>
    <property type="molecule type" value="Genomic_DNA"/>
</dbReference>
<dbReference type="EMBL" id="CAJNYD010001054">
    <property type="protein sequence ID" value="CAF3313963.1"/>
    <property type="molecule type" value="Genomic_DNA"/>
</dbReference>
<dbReference type="Gene3D" id="3.40.630.10">
    <property type="entry name" value="Zn peptidases"/>
    <property type="match status" value="1"/>
</dbReference>
<dbReference type="InterPro" id="IPR003137">
    <property type="entry name" value="PA_domain"/>
</dbReference>
<feature type="transmembrane region" description="Helical" evidence="3">
    <location>
        <begin position="24"/>
        <end position="46"/>
    </location>
</feature>
<dbReference type="Proteomes" id="UP000663848">
    <property type="component" value="Unassembled WGS sequence"/>
</dbReference>
<keyword evidence="3" id="KW-1133">Transmembrane helix</keyword>
<comment type="caution">
    <text evidence="6">The sequence shown here is derived from an EMBL/GenBank/DDBJ whole genome shotgun (WGS) entry which is preliminary data.</text>
</comment>
<comment type="similarity">
    <text evidence="2">Belongs to the peptidase M28 family. M28B subfamily.</text>
</comment>
<dbReference type="InterPro" id="IPR007484">
    <property type="entry name" value="Peptidase_M28"/>
</dbReference>
<dbReference type="PANTHER" id="PTHR12147">
    <property type="entry name" value="METALLOPEPTIDASE M28 FAMILY MEMBER"/>
    <property type="match status" value="1"/>
</dbReference>
<dbReference type="SUPFAM" id="SSF52025">
    <property type="entry name" value="PA domain"/>
    <property type="match status" value="1"/>
</dbReference>
<organism evidence="6 10">
    <name type="scientific">Rotaria socialis</name>
    <dbReference type="NCBI Taxonomy" id="392032"/>
    <lineage>
        <taxon>Eukaryota</taxon>
        <taxon>Metazoa</taxon>
        <taxon>Spiralia</taxon>
        <taxon>Gnathifera</taxon>
        <taxon>Rotifera</taxon>
        <taxon>Eurotatoria</taxon>
        <taxon>Bdelloidea</taxon>
        <taxon>Philodinida</taxon>
        <taxon>Philodinidae</taxon>
        <taxon>Rotaria</taxon>
    </lineage>
</organism>
<evidence type="ECO:0008006" key="11">
    <source>
        <dbReference type="Google" id="ProtNLM"/>
    </source>
</evidence>
<evidence type="ECO:0000313" key="9">
    <source>
        <dbReference type="EMBL" id="CAF4471005.1"/>
    </source>
</evidence>
<keyword evidence="3" id="KW-0472">Membrane</keyword>
<dbReference type="AlphaFoldDB" id="A0A817TED1"/>
<dbReference type="SUPFAM" id="SSF53187">
    <property type="entry name" value="Zn-dependent exopeptidases"/>
    <property type="match status" value="1"/>
</dbReference>
<sequence length="563" mass="62316">MTDTTAIQLETKNKMMKTLQYKRLKLPILGIVFIFGTLTVALYITILVKINKKFSENGFSTEKLMINSKLLHQSSNDLGLAESIRIDEVMTYLNELQHIATAFNGTRAVNTPGFNSTLDYIVNYLTANTNYKVNKNFFYMRDFSLANNPVLISSINGVKKNYTYSTNLSTAEFYHVKFSISANFSKGVPLTLVPNGGCTDDDWRKAKPPPQGRVVLVERGICFFYDKAVIAAKYKVAAILFFNDGLAPDRFSPEEVVLAEENALPALFLSYAAGEALANAALDLSSNANVQLFIDVKDLPDFPVGNICADTPTGDPTQTIVIGSHSDSVTEGAGINDNGSGSAANLALAVTLARLFRSPAYPKYKYRVRFCWWGAEEEGLVGSVYHVIQALSSTVVGERFSDYLVNLNYDMLGSPNYIFGIYDGRTVRNDTPTEALSGSNKITALFRDWFVRHKLPWDYTGFDDRSDYFPFLAGGIVAGGLFSGADDVKTQQERDRYDEMLGQGAGGIAGIIHDPCYHKECDTIQNINVFGYEKMVQAAAYALEFLGRHNDLKSWLYASSDSH</sequence>
<dbReference type="Pfam" id="PF02225">
    <property type="entry name" value="PA"/>
    <property type="match status" value="1"/>
</dbReference>
<dbReference type="Proteomes" id="UP000663872">
    <property type="component" value="Unassembled WGS sequence"/>
</dbReference>
<evidence type="ECO:0000313" key="8">
    <source>
        <dbReference type="EMBL" id="CAF4120046.1"/>
    </source>
</evidence>
<evidence type="ECO:0000259" key="4">
    <source>
        <dbReference type="Pfam" id="PF02225"/>
    </source>
</evidence>
<evidence type="ECO:0000313" key="10">
    <source>
        <dbReference type="Proteomes" id="UP000663833"/>
    </source>
</evidence>
<evidence type="ECO:0000256" key="3">
    <source>
        <dbReference type="SAM" id="Phobius"/>
    </source>
</evidence>
<dbReference type="PANTHER" id="PTHR12147:SF26">
    <property type="entry name" value="PEPTIDASE M28 DOMAIN-CONTAINING PROTEIN"/>
    <property type="match status" value="1"/>
</dbReference>
<feature type="domain" description="PA" evidence="4">
    <location>
        <begin position="190"/>
        <end position="277"/>
    </location>
</feature>